<dbReference type="InterPro" id="IPR036117">
    <property type="entry name" value="DhaL_dom_sf"/>
</dbReference>
<sequence length="217" mass="22525">MQFLNASNGTEILDELIGVILENRTYLSEVDGAIGDGDHGINMAKGFRLCGEAIEGKQLSLHKALSNLATTLMGSIGGSMGPLYGSFFLGMANAVKDKDTIDAKAFGDMLSGGQTALQGISDAQVGDKCLIDTLTPAIAAYQKAIEAGESFPAALQALKTGAQQGRDSTKDLEARIGRASRLGERSKGHLDAGAVSCCLLLTQLADSTESRLETAAA</sequence>
<evidence type="ECO:0000313" key="4">
    <source>
        <dbReference type="EMBL" id="SDM16034.1"/>
    </source>
</evidence>
<dbReference type="EMBL" id="FNGI01000013">
    <property type="protein sequence ID" value="SDM16034.1"/>
    <property type="molecule type" value="Genomic_DNA"/>
</dbReference>
<dbReference type="PANTHER" id="PTHR28629">
    <property type="entry name" value="TRIOKINASE/FMN CYCLASE"/>
    <property type="match status" value="1"/>
</dbReference>
<evidence type="ECO:0000256" key="2">
    <source>
        <dbReference type="ARBA" id="ARBA00022777"/>
    </source>
</evidence>
<evidence type="ECO:0000256" key="1">
    <source>
        <dbReference type="ARBA" id="ARBA00022679"/>
    </source>
</evidence>
<feature type="domain" description="DhaL" evidence="3">
    <location>
        <begin position="7"/>
        <end position="206"/>
    </location>
</feature>
<evidence type="ECO:0000313" key="5">
    <source>
        <dbReference type="Proteomes" id="UP000198654"/>
    </source>
</evidence>
<dbReference type="GO" id="GO:0005829">
    <property type="term" value="C:cytosol"/>
    <property type="evidence" value="ECO:0007669"/>
    <property type="project" value="TreeGrafter"/>
</dbReference>
<dbReference type="GO" id="GO:0019563">
    <property type="term" value="P:glycerol catabolic process"/>
    <property type="evidence" value="ECO:0007669"/>
    <property type="project" value="TreeGrafter"/>
</dbReference>
<name>A0A1G9QYH8_9GAMM</name>
<dbReference type="PANTHER" id="PTHR28629:SF4">
    <property type="entry name" value="TRIOKINASE_FMN CYCLASE"/>
    <property type="match status" value="1"/>
</dbReference>
<dbReference type="Gene3D" id="1.25.40.340">
    <property type="match status" value="1"/>
</dbReference>
<gene>
    <name evidence="4" type="ORF">SAMN05661010_03513</name>
</gene>
<dbReference type="SUPFAM" id="SSF101473">
    <property type="entry name" value="DhaL-like"/>
    <property type="match status" value="1"/>
</dbReference>
<dbReference type="InterPro" id="IPR012737">
    <property type="entry name" value="DhaK_L_YcgS"/>
</dbReference>
<dbReference type="InterPro" id="IPR004007">
    <property type="entry name" value="DhaL_dom"/>
</dbReference>
<proteinExistence type="predicted"/>
<dbReference type="Proteomes" id="UP000198654">
    <property type="component" value="Unassembled WGS sequence"/>
</dbReference>
<keyword evidence="1" id="KW-0808">Transferase</keyword>
<reference evidence="4 5" key="1">
    <citation type="submission" date="2016-10" db="EMBL/GenBank/DDBJ databases">
        <authorList>
            <person name="de Groot N.N."/>
        </authorList>
    </citation>
    <scope>NUCLEOTIDE SEQUENCE [LARGE SCALE GENOMIC DNA]</scope>
    <source>
        <strain evidence="4 5">DSM 14789</strain>
    </source>
</reference>
<dbReference type="NCBIfam" id="TIGR02365">
    <property type="entry name" value="dha_L_ycgS"/>
    <property type="match status" value="1"/>
</dbReference>
<evidence type="ECO:0000259" key="3">
    <source>
        <dbReference type="PROSITE" id="PS51480"/>
    </source>
</evidence>
<keyword evidence="5" id="KW-1185">Reference proteome</keyword>
<dbReference type="Pfam" id="PF02734">
    <property type="entry name" value="Dak2"/>
    <property type="match status" value="1"/>
</dbReference>
<organism evidence="4 5">
    <name type="scientific">Modicisalibacter muralis</name>
    <dbReference type="NCBI Taxonomy" id="119000"/>
    <lineage>
        <taxon>Bacteria</taxon>
        <taxon>Pseudomonadati</taxon>
        <taxon>Pseudomonadota</taxon>
        <taxon>Gammaproteobacteria</taxon>
        <taxon>Oceanospirillales</taxon>
        <taxon>Halomonadaceae</taxon>
        <taxon>Modicisalibacter</taxon>
    </lineage>
</organism>
<dbReference type="SMART" id="SM01120">
    <property type="entry name" value="Dak2"/>
    <property type="match status" value="1"/>
</dbReference>
<dbReference type="OrthoDB" id="9800291at2"/>
<keyword evidence="2 4" id="KW-0418">Kinase</keyword>
<dbReference type="STRING" id="119000.SAMN05661010_03513"/>
<dbReference type="InterPro" id="IPR050861">
    <property type="entry name" value="Dihydroxyacetone_Kinase"/>
</dbReference>
<accession>A0A1G9QYH8</accession>
<dbReference type="GO" id="GO:0004371">
    <property type="term" value="F:glycerone kinase activity"/>
    <property type="evidence" value="ECO:0007669"/>
    <property type="project" value="InterPro"/>
</dbReference>
<dbReference type="AlphaFoldDB" id="A0A1G9QYH8"/>
<dbReference type="RefSeq" id="WP_089730573.1">
    <property type="nucleotide sequence ID" value="NZ_FNGI01000013.1"/>
</dbReference>
<dbReference type="FunFam" id="1.25.40.340:FF:000002">
    <property type="entry name" value="Dihydroxyacetone kinase, L subunit"/>
    <property type="match status" value="1"/>
</dbReference>
<dbReference type="PROSITE" id="PS51480">
    <property type="entry name" value="DHAL"/>
    <property type="match status" value="1"/>
</dbReference>
<protein>
    <submittedName>
        <fullName evidence="4">Dihydroxyacetone kinase DhaL subunit</fullName>
    </submittedName>
</protein>